<gene>
    <name evidence="1" type="ORF">H4R21_003388</name>
</gene>
<evidence type="ECO:0000313" key="1">
    <source>
        <dbReference type="EMBL" id="KAJ2799895.1"/>
    </source>
</evidence>
<evidence type="ECO:0000313" key="2">
    <source>
        <dbReference type="Proteomes" id="UP001140087"/>
    </source>
</evidence>
<dbReference type="EMBL" id="JANBUN010001056">
    <property type="protein sequence ID" value="KAJ2799895.1"/>
    <property type="molecule type" value="Genomic_DNA"/>
</dbReference>
<dbReference type="Proteomes" id="UP001140087">
    <property type="component" value="Unassembled WGS sequence"/>
</dbReference>
<protein>
    <submittedName>
        <fullName evidence="1">Uncharacterized protein</fullName>
    </submittedName>
</protein>
<keyword evidence="2" id="KW-1185">Reference proteome</keyword>
<feature type="non-terminal residue" evidence="1">
    <location>
        <position position="1"/>
    </location>
</feature>
<sequence length="772" mass="84413">LPRRVRCTQACNHCHRRKARCVRNIMPDGSAACDNCLREGIPCEWRASRRRGPKRRRNGSGSSHSHDSPPQDSPTPACESPVNDPPRPTNAASLANLLNTTTATAAAVAAAAAGSASSGNEDAGTAPAEESSAAGSRPPAVRTRRAVHRSARHYVLPSLEWPRTLQAPSSRGLVEQFMAMEDVALREAVLAYYAYFYGFCPILHPSSLLRKVVSGTLSPLLEDSLRATTSMFVARKLGCAIDADALFSRLVTAITIRPEAPSVDEVCAFQLASIGVSGVRGFVCFDTLKSAVTSLLMQLNWHQVDRYDVLTAANSWDEWVEAETKRRVFWINYKVDSHHSSIAGRPPVIDEEQVYVRAPCSDAEWDELSRAHLAAHCCAGPHAAPHPSGPWTVDPWGAAGDSADEASDSDGSTTTATTATSRSRSRTRHDRTAPQRPAGPAGGTSCQTLVASVQEEMSRTFRKITPYESFMARISTLQRDAKASWVQQCSQGGGGGSRALEPPLLGDSPLFQRYDAELQQWKAEQVTAADLYDPTLSPWEASFFGSVRHRIFLVRVRCYCLNIYACGVTILLHSSNRRSFCAEAVPGAQPAQPPSRDASRSPPVAASRDSSEPASRQGSEEVEEQAITRILNQTFGPTWCQGLVARDIEPESWELSVAAAHQLAECLRSNSDIPLEFVDMVIPLFLFVGITVLLRQIRRCKAMLHEDSALPAPDRRPWDDELHRSVRDAQVGWHAIRSMGSVWRVEGISKLLSNMHIDEVERAAEQLAAINL</sequence>
<name>A0ACC1L3V4_9FUNG</name>
<reference evidence="1" key="1">
    <citation type="submission" date="2022-07" db="EMBL/GenBank/DDBJ databases">
        <title>Phylogenomic reconstructions and comparative analyses of Kickxellomycotina fungi.</title>
        <authorList>
            <person name="Reynolds N.K."/>
            <person name="Stajich J.E."/>
            <person name="Barry K."/>
            <person name="Grigoriev I.V."/>
            <person name="Crous P."/>
            <person name="Smith M.E."/>
        </authorList>
    </citation>
    <scope>NUCLEOTIDE SEQUENCE</scope>
    <source>
        <strain evidence="1">BCRC 34780</strain>
    </source>
</reference>
<comment type="caution">
    <text evidence="1">The sequence shown here is derived from an EMBL/GenBank/DDBJ whole genome shotgun (WGS) entry which is preliminary data.</text>
</comment>
<organism evidence="1 2">
    <name type="scientific">Coemansia helicoidea</name>
    <dbReference type="NCBI Taxonomy" id="1286919"/>
    <lineage>
        <taxon>Eukaryota</taxon>
        <taxon>Fungi</taxon>
        <taxon>Fungi incertae sedis</taxon>
        <taxon>Zoopagomycota</taxon>
        <taxon>Kickxellomycotina</taxon>
        <taxon>Kickxellomycetes</taxon>
        <taxon>Kickxellales</taxon>
        <taxon>Kickxellaceae</taxon>
        <taxon>Coemansia</taxon>
    </lineage>
</organism>
<proteinExistence type="predicted"/>
<accession>A0ACC1L3V4</accession>